<dbReference type="Proteomes" id="UP000037982">
    <property type="component" value="Unassembled WGS sequence"/>
</dbReference>
<accession>A0A0N0XQG8</accession>
<keyword evidence="4" id="KW-1185">Reference proteome</keyword>
<evidence type="ECO:0000313" key="4">
    <source>
        <dbReference type="Proteomes" id="UP000037982"/>
    </source>
</evidence>
<reference evidence="4" key="1">
    <citation type="submission" date="2015-07" db="EMBL/GenBank/DDBJ databases">
        <authorList>
            <person name="Ju K.-S."/>
            <person name="Doroghazi J.R."/>
            <person name="Metcalf W.W."/>
        </authorList>
    </citation>
    <scope>NUCLEOTIDE SEQUENCE [LARGE SCALE GENOMIC DNA]</scope>
    <source>
        <strain evidence="4">NRRL ISP-5002</strain>
    </source>
</reference>
<dbReference type="EMBL" id="LGKG01000196">
    <property type="protein sequence ID" value="KPC58795.1"/>
    <property type="molecule type" value="Genomic_DNA"/>
</dbReference>
<evidence type="ECO:0000313" key="3">
    <source>
        <dbReference type="EMBL" id="KPC58795.1"/>
    </source>
</evidence>
<dbReference type="AlphaFoldDB" id="A0A0N0XQG8"/>
<dbReference type="RefSeq" id="WP_053927853.1">
    <property type="nucleotide sequence ID" value="NZ_LGKG01000196.1"/>
</dbReference>
<dbReference type="PROSITE" id="PS51257">
    <property type="entry name" value="PROKAR_LIPOPROTEIN"/>
    <property type="match status" value="1"/>
</dbReference>
<dbReference type="InterPro" id="IPR025164">
    <property type="entry name" value="Toastrack_DUF4097"/>
</dbReference>
<feature type="region of interest" description="Disordered" evidence="1">
    <location>
        <begin position="201"/>
        <end position="241"/>
    </location>
</feature>
<comment type="caution">
    <text evidence="3">The sequence shown here is derived from an EMBL/GenBank/DDBJ whole genome shotgun (WGS) entry which is preliminary data.</text>
</comment>
<sequence length="241" mass="24078">MVRPPASPRALPLVLSGAVLAVGGLSLTACSLAYGPTETAQRTYAVDGKVTAVSATTHGGDIEIVPTAAGGKVKVTEKYEYNDEKPAPSHSVKNGRLTLEAEDCSGSGQRCMVGYRVLVPRNTSVDLHTSGGDITVRGTSGAISAETSGGDVTVADSTARTAQVKTSGGDVDVTLAAAPDEVSGRTSGGNVTIRVPKGSYAVDASTSGGTRKVSVPTDGGSAHKISAKTSGGDVTVESASS</sequence>
<proteinExistence type="predicted"/>
<evidence type="ECO:0000256" key="1">
    <source>
        <dbReference type="SAM" id="MobiDB-lite"/>
    </source>
</evidence>
<gene>
    <name evidence="3" type="ORF">ADL29_36945</name>
</gene>
<name>A0A0N0XQG8_9ACTN</name>
<protein>
    <recommendedName>
        <fullName evidence="2">DUF4097 domain-containing protein</fullName>
    </recommendedName>
</protein>
<dbReference type="PATRIC" id="fig|66876.3.peg.8134"/>
<dbReference type="Pfam" id="PF13349">
    <property type="entry name" value="DUF4097"/>
    <property type="match status" value="1"/>
</dbReference>
<feature type="domain" description="DUF4097" evidence="2">
    <location>
        <begin position="123"/>
        <end position="237"/>
    </location>
</feature>
<organism evidence="3 4">
    <name type="scientific">Streptomyces chattanoogensis</name>
    <dbReference type="NCBI Taxonomy" id="66876"/>
    <lineage>
        <taxon>Bacteria</taxon>
        <taxon>Bacillati</taxon>
        <taxon>Actinomycetota</taxon>
        <taxon>Actinomycetes</taxon>
        <taxon>Kitasatosporales</taxon>
        <taxon>Streptomycetaceae</taxon>
        <taxon>Streptomyces</taxon>
    </lineage>
</organism>
<evidence type="ECO:0000259" key="2">
    <source>
        <dbReference type="Pfam" id="PF13349"/>
    </source>
</evidence>